<protein>
    <submittedName>
        <fullName evidence="2">Energy transducer TonB</fullName>
    </submittedName>
</protein>
<dbReference type="InterPro" id="IPR037682">
    <property type="entry name" value="TonB_C"/>
</dbReference>
<sequence length="232" mass="26687">MKNCILLAFLFLSLTIYGQEKIYFTKDFKEVKSADLATYYSTYEDIDGGTQRTTYNIDGTLKNSAQFSNMKRNIRNGTAKSWYKSGSIETVSFYVKNKLQGLQTRYYENGQIKRTENFDKNEFVDGKCFDEDGSEITFFPYYEKPEFPGGTKKFYKYIAQSFKMPNGAKGTIKVKFVVQADGKLREFEILEGLNYDMNVEVLRILHSSPPWTPGKIDGEIADISYSIPITIK</sequence>
<comment type="caution">
    <text evidence="2">The sequence shown here is derived from an EMBL/GenBank/DDBJ whole genome shotgun (WGS) entry which is preliminary data.</text>
</comment>
<feature type="domain" description="TonB C-terminal" evidence="1">
    <location>
        <begin position="166"/>
        <end position="229"/>
    </location>
</feature>
<dbReference type="Gene3D" id="3.30.1150.10">
    <property type="match status" value="1"/>
</dbReference>
<proteinExistence type="predicted"/>
<organism evidence="2 3">
    <name type="scientific">Flavobacterium frigidarium</name>
    <dbReference type="NCBI Taxonomy" id="99286"/>
    <lineage>
        <taxon>Bacteria</taxon>
        <taxon>Pseudomonadati</taxon>
        <taxon>Bacteroidota</taxon>
        <taxon>Flavobacteriia</taxon>
        <taxon>Flavobacteriales</taxon>
        <taxon>Flavobacteriaceae</taxon>
        <taxon>Flavobacterium</taxon>
    </lineage>
</organism>
<dbReference type="EMBL" id="JASMRN010000001">
    <property type="protein sequence ID" value="MEZ7513930.1"/>
    <property type="molecule type" value="Genomic_DNA"/>
</dbReference>
<dbReference type="RefSeq" id="WP_339656739.1">
    <property type="nucleotide sequence ID" value="NZ_CAXBLC010000012.1"/>
</dbReference>
<keyword evidence="3" id="KW-1185">Reference proteome</keyword>
<evidence type="ECO:0000313" key="3">
    <source>
        <dbReference type="Proteomes" id="UP001568894"/>
    </source>
</evidence>
<dbReference type="SUPFAM" id="SSF74653">
    <property type="entry name" value="TolA/TonB C-terminal domain"/>
    <property type="match status" value="1"/>
</dbReference>
<evidence type="ECO:0000313" key="2">
    <source>
        <dbReference type="EMBL" id="MEZ7513930.1"/>
    </source>
</evidence>
<dbReference type="Proteomes" id="UP001568894">
    <property type="component" value="Unassembled WGS sequence"/>
</dbReference>
<gene>
    <name evidence="2" type="ORF">QO192_01400</name>
</gene>
<dbReference type="Gene3D" id="2.20.110.10">
    <property type="entry name" value="Histone H3 K4-specific methyltransferase SET7/9 N-terminal domain"/>
    <property type="match status" value="1"/>
</dbReference>
<dbReference type="SUPFAM" id="SSF82185">
    <property type="entry name" value="Histone H3 K4-specific methyltransferase SET7/9 N-terminal domain"/>
    <property type="match status" value="1"/>
</dbReference>
<name>A0ABV4K8F7_9FLAO</name>
<reference evidence="2 3" key="1">
    <citation type="submission" date="2023-05" db="EMBL/GenBank/DDBJ databases">
        <title>Adaptations of aquatic viruses from atmosphere-close ecosystems of the Central Arctic Ocean.</title>
        <authorList>
            <person name="Rahlff J."/>
            <person name="Holmfeldt K."/>
        </authorList>
    </citation>
    <scope>NUCLEOTIDE SEQUENCE [LARGE SCALE GENOMIC DNA]</scope>
    <source>
        <strain evidence="2 3">Arc14</strain>
    </source>
</reference>
<dbReference type="Pfam" id="PF03544">
    <property type="entry name" value="TonB_C"/>
    <property type="match status" value="1"/>
</dbReference>
<accession>A0ABV4K8F7</accession>
<evidence type="ECO:0000259" key="1">
    <source>
        <dbReference type="Pfam" id="PF03544"/>
    </source>
</evidence>